<evidence type="ECO:0000256" key="9">
    <source>
        <dbReference type="ARBA" id="ARBA00040345"/>
    </source>
</evidence>
<dbReference type="EMBL" id="BAAAKK010000005">
    <property type="protein sequence ID" value="GAA1424554.1"/>
    <property type="molecule type" value="Genomic_DNA"/>
</dbReference>
<keyword evidence="5" id="KW-0472">Membrane</keyword>
<evidence type="ECO:0000256" key="4">
    <source>
        <dbReference type="ARBA" id="ARBA00022679"/>
    </source>
</evidence>
<keyword evidence="12" id="KW-1185">Reference proteome</keyword>
<dbReference type="InterPro" id="IPR029044">
    <property type="entry name" value="Nucleotide-diphossugar_trans"/>
</dbReference>
<keyword evidence="3" id="KW-0328">Glycosyltransferase</keyword>
<comment type="function">
    <text evidence="6">Catalyzes the glycosylation of 4,4'-diaponeurosporenoate, i.e. the esterification of glucose at the C1'' position with the carboxyl group of 4,4'-diaponeurosporenic acid, to form glycosyl-4,4'-diaponeurosporenoate. This is a step in the biosynthesis of staphyloxanthin, an orange pigment present in most staphylococci strains.</text>
</comment>
<evidence type="ECO:0000313" key="11">
    <source>
        <dbReference type="EMBL" id="GAA1424554.1"/>
    </source>
</evidence>
<dbReference type="PANTHER" id="PTHR43646:SF2">
    <property type="entry name" value="GLYCOSYLTRANSFERASE 2-LIKE DOMAIN-CONTAINING PROTEIN"/>
    <property type="match status" value="1"/>
</dbReference>
<comment type="pathway">
    <text evidence="7">Carotenoid biosynthesis; staphyloxanthin biosynthesis; staphyloxanthin from farnesyl diphosphate: step 4/5.</text>
</comment>
<evidence type="ECO:0000256" key="8">
    <source>
        <dbReference type="ARBA" id="ARBA00038120"/>
    </source>
</evidence>
<comment type="subcellular location">
    <subcellularLocation>
        <location evidence="1">Cell membrane</location>
    </subcellularLocation>
</comment>
<comment type="similarity">
    <text evidence="8">Belongs to the glycosyltransferase 2 family. CrtQ subfamily.</text>
</comment>
<gene>
    <name evidence="11" type="ORF">GCM10009640_21040</name>
</gene>
<evidence type="ECO:0000259" key="10">
    <source>
        <dbReference type="Pfam" id="PF00535"/>
    </source>
</evidence>
<feature type="domain" description="Glycosyltransferase 2-like" evidence="10">
    <location>
        <begin position="3"/>
        <end position="121"/>
    </location>
</feature>
<keyword evidence="2" id="KW-1003">Cell membrane</keyword>
<evidence type="ECO:0000256" key="3">
    <source>
        <dbReference type="ARBA" id="ARBA00022676"/>
    </source>
</evidence>
<sequence length="230" mass="23586">MLVVVPARDEAESIGACLASIAAARAALAECEPAVATRVVVVADACTDATAVIAREAGAEVVEIDARSVGVARRTGIARGLDGWRAAGGGAQTWVAMTDADSTVPRTWMLDQLDAARRSDVHVGRVVPEASHLSPAALAAWHALHDELPAAAAVHGANLGVRASALELVGGVAPMPLHEDVDLVARLRGAGAIIDERLRPPVHTSGRTRSRVEGGFASYLAALGAAPQVE</sequence>
<accession>A0ABP4JL36</accession>
<keyword evidence="4" id="KW-0808">Transferase</keyword>
<reference evidence="12" key="1">
    <citation type="journal article" date="2019" name="Int. J. Syst. Evol. Microbiol.">
        <title>The Global Catalogue of Microorganisms (GCM) 10K type strain sequencing project: providing services to taxonomists for standard genome sequencing and annotation.</title>
        <authorList>
            <consortium name="The Broad Institute Genomics Platform"/>
            <consortium name="The Broad Institute Genome Sequencing Center for Infectious Disease"/>
            <person name="Wu L."/>
            <person name="Ma J."/>
        </authorList>
    </citation>
    <scope>NUCLEOTIDE SEQUENCE [LARGE SCALE GENOMIC DNA]</scope>
    <source>
        <strain evidence="12">JCM 12398</strain>
    </source>
</reference>
<protein>
    <recommendedName>
        <fullName evidence="9">4,4'-diaponeurosporenoate glycosyltransferase</fullName>
    </recommendedName>
</protein>
<evidence type="ECO:0000256" key="2">
    <source>
        <dbReference type="ARBA" id="ARBA00022475"/>
    </source>
</evidence>
<dbReference type="Proteomes" id="UP001501266">
    <property type="component" value="Unassembled WGS sequence"/>
</dbReference>
<dbReference type="Pfam" id="PF00535">
    <property type="entry name" value="Glycos_transf_2"/>
    <property type="match status" value="1"/>
</dbReference>
<name>A0ABP4JL36_9MICO</name>
<organism evidence="11 12">
    <name type="scientific">Agrococcus citreus</name>
    <dbReference type="NCBI Taxonomy" id="84643"/>
    <lineage>
        <taxon>Bacteria</taxon>
        <taxon>Bacillati</taxon>
        <taxon>Actinomycetota</taxon>
        <taxon>Actinomycetes</taxon>
        <taxon>Micrococcales</taxon>
        <taxon>Microbacteriaceae</taxon>
        <taxon>Agrococcus</taxon>
    </lineage>
</organism>
<proteinExistence type="inferred from homology"/>
<dbReference type="InterPro" id="IPR001173">
    <property type="entry name" value="Glyco_trans_2-like"/>
</dbReference>
<evidence type="ECO:0000256" key="6">
    <source>
        <dbReference type="ARBA" id="ARBA00037281"/>
    </source>
</evidence>
<evidence type="ECO:0000256" key="1">
    <source>
        <dbReference type="ARBA" id="ARBA00004236"/>
    </source>
</evidence>
<comment type="caution">
    <text evidence="11">The sequence shown here is derived from an EMBL/GenBank/DDBJ whole genome shotgun (WGS) entry which is preliminary data.</text>
</comment>
<dbReference type="PANTHER" id="PTHR43646">
    <property type="entry name" value="GLYCOSYLTRANSFERASE"/>
    <property type="match status" value="1"/>
</dbReference>
<evidence type="ECO:0000256" key="7">
    <source>
        <dbReference type="ARBA" id="ARBA00037904"/>
    </source>
</evidence>
<dbReference type="SUPFAM" id="SSF53448">
    <property type="entry name" value="Nucleotide-diphospho-sugar transferases"/>
    <property type="match status" value="1"/>
</dbReference>
<evidence type="ECO:0000256" key="5">
    <source>
        <dbReference type="ARBA" id="ARBA00023136"/>
    </source>
</evidence>
<evidence type="ECO:0000313" key="12">
    <source>
        <dbReference type="Proteomes" id="UP001501266"/>
    </source>
</evidence>
<dbReference type="Gene3D" id="3.90.550.10">
    <property type="entry name" value="Spore Coat Polysaccharide Biosynthesis Protein SpsA, Chain A"/>
    <property type="match status" value="1"/>
</dbReference>